<keyword evidence="2 9" id="KW-0813">Transport</keyword>
<dbReference type="Pfam" id="PF12838">
    <property type="entry name" value="Fer4_7"/>
    <property type="match status" value="1"/>
</dbReference>
<keyword evidence="5 9" id="KW-0249">Electron transport</keyword>
<feature type="domain" description="4Fe-4S ferredoxin-type" evidence="13">
    <location>
        <begin position="752"/>
        <end position="781"/>
    </location>
</feature>
<evidence type="ECO:0000256" key="8">
    <source>
        <dbReference type="ARBA" id="ARBA00023014"/>
    </source>
</evidence>
<feature type="site" description="Important for catalytic activity" evidence="11">
    <location>
        <position position="68"/>
    </location>
</feature>
<feature type="binding site" evidence="12">
    <location>
        <position position="829"/>
    </location>
    <ligand>
        <name>[4Fe-4S] cluster</name>
        <dbReference type="ChEBI" id="CHEBI:49883"/>
        <label>3</label>
    </ligand>
</feature>
<dbReference type="EMBL" id="QRWX01000002">
    <property type="protein sequence ID" value="RGT55959.1"/>
    <property type="molecule type" value="Genomic_DNA"/>
</dbReference>
<dbReference type="InterPro" id="IPR009014">
    <property type="entry name" value="Transketo_C/PFOR_II"/>
</dbReference>
<evidence type="ECO:0000256" key="4">
    <source>
        <dbReference type="ARBA" id="ARBA00022723"/>
    </source>
</evidence>
<feature type="binding site" evidence="12">
    <location>
        <position position="704"/>
    </location>
    <ligand>
        <name>[4Fe-4S] cluster</name>
        <dbReference type="ChEBI" id="CHEBI:49883"/>
        <label>2</label>
    </ligand>
</feature>
<evidence type="ECO:0000256" key="3">
    <source>
        <dbReference type="ARBA" id="ARBA00022485"/>
    </source>
</evidence>
<name>A0A412PEC1_9FIRM</name>
<evidence type="ECO:0000256" key="12">
    <source>
        <dbReference type="PIRSR" id="PIRSR000159-50"/>
    </source>
</evidence>
<dbReference type="InterPro" id="IPR017900">
    <property type="entry name" value="4Fe4S_Fe_S_CS"/>
</dbReference>
<dbReference type="SUPFAM" id="SSF53323">
    <property type="entry name" value="Pyruvate-ferredoxin oxidoreductase, PFOR, domain III"/>
    <property type="match status" value="1"/>
</dbReference>
<dbReference type="Gene3D" id="3.40.50.920">
    <property type="match status" value="1"/>
</dbReference>
<feature type="binding site" evidence="12">
    <location>
        <position position="697"/>
    </location>
    <ligand>
        <name>[4Fe-4S] cluster</name>
        <dbReference type="ChEBI" id="CHEBI:49883"/>
        <label>1</label>
    </ligand>
</feature>
<feature type="binding site" evidence="10">
    <location>
        <position position="68"/>
    </location>
    <ligand>
        <name>thiamine diphosphate</name>
        <dbReference type="ChEBI" id="CHEBI:58937"/>
    </ligand>
</feature>
<feature type="binding site" evidence="10">
    <location>
        <begin position="1004"/>
        <end position="1009"/>
    </location>
    <ligand>
        <name>thiamine diphosphate</name>
        <dbReference type="ChEBI" id="CHEBI:58937"/>
    </ligand>
</feature>
<dbReference type="SUPFAM" id="SSF54862">
    <property type="entry name" value="4Fe-4S ferredoxins"/>
    <property type="match status" value="1"/>
</dbReference>
<dbReference type="GO" id="GO:0030976">
    <property type="term" value="F:thiamine pyrophosphate binding"/>
    <property type="evidence" value="ECO:0007669"/>
    <property type="project" value="InterPro"/>
</dbReference>
<dbReference type="GO" id="GO:0005506">
    <property type="term" value="F:iron ion binding"/>
    <property type="evidence" value="ECO:0007669"/>
    <property type="project" value="InterPro"/>
</dbReference>
<feature type="binding site" evidence="12">
    <location>
        <position position="854"/>
    </location>
    <ligand>
        <name>[4Fe-4S] cluster</name>
        <dbReference type="ChEBI" id="CHEBI:49883"/>
        <label>3</label>
    </ligand>
</feature>
<dbReference type="CDD" id="cd07034">
    <property type="entry name" value="TPP_PYR_PFOR_IOR-alpha_like"/>
    <property type="match status" value="1"/>
</dbReference>
<evidence type="ECO:0000256" key="5">
    <source>
        <dbReference type="ARBA" id="ARBA00022982"/>
    </source>
</evidence>
<feature type="domain" description="4Fe-4S ferredoxin-type" evidence="13">
    <location>
        <begin position="685"/>
        <end position="715"/>
    </location>
</feature>
<feature type="binding site" evidence="12">
    <location>
        <position position="826"/>
    </location>
    <ligand>
        <name>[4Fe-4S] cluster</name>
        <dbReference type="ChEBI" id="CHEBI:49883"/>
        <label>3</label>
    </ligand>
</feature>
<dbReference type="FunFam" id="3.40.920.10:FF:000001">
    <property type="entry name" value="Pyruvate:ferredoxin (Flavodoxin) oxidoreductase"/>
    <property type="match status" value="1"/>
</dbReference>
<dbReference type="GO" id="GO:0006979">
    <property type="term" value="P:response to oxidative stress"/>
    <property type="evidence" value="ECO:0007669"/>
    <property type="project" value="TreeGrafter"/>
</dbReference>
<evidence type="ECO:0000313" key="14">
    <source>
        <dbReference type="EMBL" id="RGT55959.1"/>
    </source>
</evidence>
<dbReference type="Pfam" id="PF02775">
    <property type="entry name" value="TPP_enzyme_C"/>
    <property type="match status" value="1"/>
</dbReference>
<dbReference type="SUPFAM" id="SSF52518">
    <property type="entry name" value="Thiamin diphosphate-binding fold (THDP-binding)"/>
    <property type="match status" value="2"/>
</dbReference>
<keyword evidence="14" id="KW-0670">Pyruvate</keyword>
<comment type="cofactor">
    <cofactor evidence="12">
        <name>[4Fe-4S] cluster</name>
        <dbReference type="ChEBI" id="CHEBI:49883"/>
    </cofactor>
    <text evidence="12">Binds 3 [4Fe-4S] clusters per subunit.</text>
</comment>
<feature type="binding site" evidence="10">
    <location>
        <position position="35"/>
    </location>
    <ligand>
        <name>pyruvate</name>
        <dbReference type="ChEBI" id="CHEBI:15361"/>
    </ligand>
</feature>
<feature type="binding site" evidence="10">
    <location>
        <begin position="975"/>
        <end position="978"/>
    </location>
    <ligand>
        <name>thiamine diphosphate</name>
        <dbReference type="ChEBI" id="CHEBI:58937"/>
    </ligand>
</feature>
<dbReference type="AlphaFoldDB" id="A0A412PEC1"/>
<feature type="binding site" evidence="12">
    <location>
        <position position="694"/>
    </location>
    <ligand>
        <name>[4Fe-4S] cluster</name>
        <dbReference type="ChEBI" id="CHEBI:49883"/>
        <label>1</label>
    </ligand>
</feature>
<evidence type="ECO:0000256" key="9">
    <source>
        <dbReference type="PIRNR" id="PIRNR000159"/>
    </source>
</evidence>
<feature type="binding site" evidence="10">
    <location>
        <position position="854"/>
    </location>
    <ligand>
        <name>thiamine diphosphate</name>
        <dbReference type="ChEBI" id="CHEBI:58937"/>
    </ligand>
</feature>
<feature type="site" description="Important for catalytic activity" evidence="11">
    <location>
        <position position="1009"/>
    </location>
</feature>
<feature type="binding site" evidence="10">
    <location>
        <position position="118"/>
    </location>
    <ligand>
        <name>pyruvate</name>
        <dbReference type="ChEBI" id="CHEBI:15361"/>
    </ligand>
</feature>
<dbReference type="RefSeq" id="WP_118764567.1">
    <property type="nucleotide sequence ID" value="NZ_CABJCF010000002.1"/>
</dbReference>
<dbReference type="SUPFAM" id="SSF52922">
    <property type="entry name" value="TK C-terminal domain-like"/>
    <property type="match status" value="1"/>
</dbReference>
<feature type="site" description="Important for catalytic activity" evidence="11">
    <location>
        <position position="118"/>
    </location>
</feature>
<evidence type="ECO:0000256" key="11">
    <source>
        <dbReference type="PIRSR" id="PIRSR000159-2"/>
    </source>
</evidence>
<keyword evidence="4 12" id="KW-0479">Metal-binding</keyword>
<feature type="binding site" evidence="12">
    <location>
        <position position="761"/>
    </location>
    <ligand>
        <name>[4Fe-4S] cluster</name>
        <dbReference type="ChEBI" id="CHEBI:49883"/>
        <label>2</label>
    </ligand>
</feature>
<evidence type="ECO:0000256" key="1">
    <source>
        <dbReference type="ARBA" id="ARBA00009032"/>
    </source>
</evidence>
<evidence type="ECO:0000256" key="6">
    <source>
        <dbReference type="ARBA" id="ARBA00023002"/>
    </source>
</evidence>
<dbReference type="Pfam" id="PF01558">
    <property type="entry name" value="POR"/>
    <property type="match status" value="1"/>
</dbReference>
<dbReference type="Gene3D" id="3.40.50.970">
    <property type="match status" value="2"/>
</dbReference>
<dbReference type="InterPro" id="IPR050722">
    <property type="entry name" value="Pyruvate:ferred/Flavod_OxRd"/>
</dbReference>
<dbReference type="PROSITE" id="PS51379">
    <property type="entry name" value="4FE4S_FER_2"/>
    <property type="match status" value="2"/>
</dbReference>
<dbReference type="PANTHER" id="PTHR32154">
    <property type="entry name" value="PYRUVATE-FLAVODOXIN OXIDOREDUCTASE-RELATED"/>
    <property type="match status" value="1"/>
</dbReference>
<dbReference type="GO" id="GO:0016903">
    <property type="term" value="F:oxidoreductase activity, acting on the aldehyde or oxo group of donors"/>
    <property type="evidence" value="ECO:0007669"/>
    <property type="project" value="InterPro"/>
</dbReference>
<evidence type="ECO:0000259" key="13">
    <source>
        <dbReference type="PROSITE" id="PS51379"/>
    </source>
</evidence>
<dbReference type="InterPro" id="IPR019752">
    <property type="entry name" value="Pyrv/ketoisovalerate_OxRed_cat"/>
</dbReference>
<evidence type="ECO:0000313" key="15">
    <source>
        <dbReference type="Proteomes" id="UP000284731"/>
    </source>
</evidence>
<feature type="site" description="Important for catalytic activity" evidence="11">
    <location>
        <position position="35"/>
    </location>
</feature>
<protein>
    <submittedName>
        <fullName evidence="14">Pyruvate:ferredoxin (Flavodoxin) oxidoreductase</fullName>
    </submittedName>
</protein>
<feature type="binding site" evidence="12">
    <location>
        <position position="700"/>
    </location>
    <ligand>
        <name>[4Fe-4S] cluster</name>
        <dbReference type="ChEBI" id="CHEBI:49883"/>
        <label>1</label>
    </ligand>
</feature>
<dbReference type="FunFam" id="3.40.50.920:FF:000007">
    <property type="entry name" value="Pyruvate:ferredoxin (Flavodoxin) oxidoreductase"/>
    <property type="match status" value="1"/>
</dbReference>
<comment type="similarity">
    <text evidence="1 9">Belongs to the pyruvate:ferredoxin/flavodoxin oxidoreductase family.</text>
</comment>
<feature type="binding site" evidence="12">
    <location>
        <position position="764"/>
    </location>
    <ligand>
        <name>[4Fe-4S] cluster</name>
        <dbReference type="ChEBI" id="CHEBI:49883"/>
        <label>2</label>
    </ligand>
</feature>
<dbReference type="InterPro" id="IPR011895">
    <property type="entry name" value="Pyrv_flavodox_OxRed"/>
</dbReference>
<organism evidence="14 15">
    <name type="scientific">Solobacterium moorei</name>
    <dbReference type="NCBI Taxonomy" id="102148"/>
    <lineage>
        <taxon>Bacteria</taxon>
        <taxon>Bacillati</taxon>
        <taxon>Bacillota</taxon>
        <taxon>Erysipelotrichia</taxon>
        <taxon>Erysipelotrichales</taxon>
        <taxon>Erysipelotrichaceae</taxon>
        <taxon>Solobacterium</taxon>
    </lineage>
</organism>
<proteinExistence type="inferred from homology"/>
<keyword evidence="7 12" id="KW-0408">Iron</keyword>
<dbReference type="NCBIfam" id="TIGR02176">
    <property type="entry name" value="pyruv_ox_red"/>
    <property type="match status" value="1"/>
</dbReference>
<dbReference type="Gene3D" id="3.40.920.10">
    <property type="entry name" value="Pyruvate-ferredoxin oxidoreductase, PFOR, domain III"/>
    <property type="match status" value="1"/>
</dbReference>
<dbReference type="Gene3D" id="3.30.70.20">
    <property type="match status" value="1"/>
</dbReference>
<dbReference type="InterPro" id="IPR017896">
    <property type="entry name" value="4Fe4S_Fe-S-bd"/>
</dbReference>
<keyword evidence="6 9" id="KW-0560">Oxidoreductase</keyword>
<dbReference type="Pfam" id="PF17147">
    <property type="entry name" value="PFOR_II"/>
    <property type="match status" value="1"/>
</dbReference>
<dbReference type="Proteomes" id="UP000284731">
    <property type="component" value="Unassembled WGS sequence"/>
</dbReference>
<sequence length="1187" mass="130702">MSTENKKVFEAMDGNTATAHAAYAFTEVAGIYPITPSSPMAENVDAWSTAGRKNVFGDRVKVVEMQSEGGAAGAIHGALQAGSLATTFTASQGLLLMIPNIYKLKGEMLPGVIHVAARTLATHTLSIFGDHSDIYACRQTGIVQMCSHSVQDCMDLAGVAHLVAIDQRVPVMHFFDGFRTSHEIDKIEVMDYDYLRSLVNQEKLEEFRALALNPHTNPVVRGGTQNDDIFFQAAEAQNNHFANIPAVVADYMKKISEHTGRNYAPFTYVGAPDAERIIIAMGSVTDTITETINTLVKRGEKVGLIKVYLYRPFSVEFLKSVLPATVKKIAVLDRTKEQGAREPLFLDVVYALRDIKGLTIVGGRYGLSSKDTNPSHINGLFEELKKDSPKEEFTIGIEDDVTNLSIEPVDITVDADYTSCIFYGLGSDGTVGANKSTVKIIGNNTDLYSQAYFAYDSKKSGGVTRSHLRFGKSPIHSPYYIDKADFISCSLDSYCFQFDMIRDLKEGGTFLLNTTIPAEEIADRLPNRILARLARRHAKFYIINATKIAQDTGMGRFTNTILQAAFFRLNEQIMPYSTSLELMKDSARHTYARKGQDVVDKNIKAIETGASGIVEVTVDPAWADLQFDKSVKGTTGDAYFDEHVTPINHLQGQDMPVSAFLKFGVTDGTLKPNVAFEEKRTIATLVPEWEADKCIQCGKCGFACPHATIRSFLMDEEEVATAQKIAAENNVELTLKDPSPAYKGAKEANLKFRIQVSTRNCVGCGVCITVCPTKALSAADVKTQLGQEPVAEYLYKHTTYKKEYGNNNTEGGVSLMMPYFEVSGCCPGCGEAPYYRLASQLFGNDMLIANATGCSMIYCSATPTNPFVQDENGEGVAWANSLFEDNAEYGYGMAIAQSYKSARILKIMEDNLDKVEADLKASFEAYIAANDDRQVQKTIVNKLVEQVKASSNEEVKELLKLERDLVSKSVWIIGGDGWAYDIGYGGLDHVMANNLDVNVLVLDTEVYSNTGGQSSKSSQASSIAKFASGGKQGAKKDIGQIFMEYGTAYVAQVSMGANQSQTIKAFKEAESYKGPSIIIAYSPCLEHGIKGGLINMPNVQKNAVACGYTVLYRFDPRLEKPLQIDSRTPDFSKFTEFLLNEARYFNLPKVLGQEEADKLFEKARKDAEKRYNRLLFKKRVQDEETSE</sequence>
<evidence type="ECO:0000256" key="2">
    <source>
        <dbReference type="ARBA" id="ARBA00022448"/>
    </source>
</evidence>
<feature type="binding site" evidence="12">
    <location>
        <position position="767"/>
    </location>
    <ligand>
        <name>[4Fe-4S] cluster</name>
        <dbReference type="ChEBI" id="CHEBI:49883"/>
        <label>2</label>
    </ligand>
</feature>
<feature type="binding site" evidence="12">
    <location>
        <position position="1084"/>
    </location>
    <ligand>
        <name>[4Fe-4S] cluster</name>
        <dbReference type="ChEBI" id="CHEBI:49883"/>
        <label>3</label>
    </ligand>
</feature>
<feature type="binding site" evidence="10">
    <location>
        <position position="831"/>
    </location>
    <ligand>
        <name>thiamine diphosphate</name>
        <dbReference type="ChEBI" id="CHEBI:58937"/>
    </ligand>
</feature>
<dbReference type="PANTHER" id="PTHR32154:SF0">
    <property type="entry name" value="PYRUVATE-FLAVODOXIN OXIDOREDUCTASE-RELATED"/>
    <property type="match status" value="1"/>
</dbReference>
<keyword evidence="8 12" id="KW-0411">Iron-sulfur</keyword>
<dbReference type="PIRSF" id="PIRSF000159">
    <property type="entry name" value="NifJ"/>
    <property type="match status" value="1"/>
</dbReference>
<evidence type="ECO:0000256" key="10">
    <source>
        <dbReference type="PIRSR" id="PIRSR000159-1"/>
    </source>
</evidence>
<evidence type="ECO:0000256" key="7">
    <source>
        <dbReference type="ARBA" id="ARBA00023004"/>
    </source>
</evidence>
<reference evidence="14 15" key="1">
    <citation type="submission" date="2018-08" db="EMBL/GenBank/DDBJ databases">
        <title>A genome reference for cultivated species of the human gut microbiota.</title>
        <authorList>
            <person name="Zou Y."/>
            <person name="Xue W."/>
            <person name="Luo G."/>
        </authorList>
    </citation>
    <scope>NUCLEOTIDE SEQUENCE [LARGE SCALE GENOMIC DNA]</scope>
    <source>
        <strain evidence="14 15">AF18-46</strain>
    </source>
</reference>
<dbReference type="InterPro" id="IPR002880">
    <property type="entry name" value="Pyrv_Fd/Flavodoxin_OxRdtase_N"/>
</dbReference>
<dbReference type="Pfam" id="PF01855">
    <property type="entry name" value="POR_N"/>
    <property type="match status" value="1"/>
</dbReference>
<dbReference type="GO" id="GO:0051539">
    <property type="term" value="F:4 iron, 4 sulfur cluster binding"/>
    <property type="evidence" value="ECO:0007669"/>
    <property type="project" value="UniProtKB-KW"/>
</dbReference>
<dbReference type="FunFam" id="3.40.50.970:FF:000012">
    <property type="entry name" value="Pyruvate:ferredoxin (Flavodoxin) oxidoreductase"/>
    <property type="match status" value="1"/>
</dbReference>
<gene>
    <name evidence="14" type="primary">nifJ</name>
    <name evidence="14" type="ORF">DWX20_03895</name>
</gene>
<feature type="binding site" evidence="12">
    <location>
        <position position="771"/>
    </location>
    <ligand>
        <name>[4Fe-4S] cluster</name>
        <dbReference type="ChEBI" id="CHEBI:49883"/>
        <label>1</label>
    </ligand>
</feature>
<dbReference type="InterPro" id="IPR011766">
    <property type="entry name" value="TPP_enzyme_TPP-bd"/>
</dbReference>
<dbReference type="InterPro" id="IPR029061">
    <property type="entry name" value="THDP-binding"/>
</dbReference>
<comment type="caution">
    <text evidence="14">The sequence shown here is derived from an EMBL/GenBank/DDBJ whole genome shotgun (WGS) entry which is preliminary data.</text>
</comment>
<dbReference type="GO" id="GO:0022900">
    <property type="term" value="P:electron transport chain"/>
    <property type="evidence" value="ECO:0007669"/>
    <property type="project" value="InterPro"/>
</dbReference>
<dbReference type="PROSITE" id="PS00198">
    <property type="entry name" value="4FE4S_FER_1"/>
    <property type="match status" value="1"/>
</dbReference>
<dbReference type="InterPro" id="IPR002869">
    <property type="entry name" value="Pyrv_flavodox_OxRed_cen"/>
</dbReference>
<accession>A0A412PEC1</accession>
<keyword evidence="3 12" id="KW-0004">4Fe-4S</keyword>
<dbReference type="InterPro" id="IPR033412">
    <property type="entry name" value="PFOR_II"/>
</dbReference>